<accession>A0A8E7PGJ6</accession>
<dbReference type="Pfam" id="PF11061">
    <property type="entry name" value="Tsr0524-like"/>
    <property type="match status" value="1"/>
</dbReference>
<geneLocation type="plastid" evidence="1"/>
<organism evidence="1">
    <name type="scientific">Eucheuma denticulatum</name>
    <dbReference type="NCBI Taxonomy" id="305493"/>
    <lineage>
        <taxon>Eukaryota</taxon>
        <taxon>Rhodophyta</taxon>
        <taxon>Florideophyceae</taxon>
        <taxon>Rhodymeniophycidae</taxon>
        <taxon>Gigartinales</taxon>
        <taxon>Solieriaceae</taxon>
        <taxon>Eucheuma</taxon>
    </lineage>
</organism>
<reference evidence="1" key="1">
    <citation type="submission" date="2019-07" db="EMBL/GenBank/DDBJ databases">
        <authorList>
            <person name="Zhang J."/>
            <person name="Liu T."/>
        </authorList>
    </citation>
    <scope>NUCLEOTIDE SEQUENCE</scope>
</reference>
<evidence type="ECO:0000313" key="1">
    <source>
        <dbReference type="EMBL" id="QVY58245.1"/>
    </source>
</evidence>
<sequence>MDVYNSKLKIKKLNKQYNQKLIEYLYKPGTIVGMKIINKRLIVHIIEFDDYTRIWFFQRELKLMKSEKN</sequence>
<dbReference type="EMBL" id="MN240357">
    <property type="protein sequence ID" value="QVY58245.1"/>
    <property type="molecule type" value="Genomic_DNA"/>
</dbReference>
<dbReference type="AlphaFoldDB" id="A0A8E7PGJ6"/>
<protein>
    <submittedName>
        <fullName evidence="1">Cytochrome b6-f complex subunit petP</fullName>
    </submittedName>
</protein>
<keyword evidence="1" id="KW-0934">Plastid</keyword>
<proteinExistence type="predicted"/>
<name>A0A8E7PGJ6_9FLOR</name>
<gene>
    <name evidence="1" type="primary">ycf86</name>
</gene>
<reference evidence="1" key="2">
    <citation type="journal article" date="2021" name="Genomics">
        <title>Comparative analysis of mitochondrial genomes of Nirvanini and Evacanthini (Hemiptera: Cicadellidae) reveals an explicit evolutionary relationship.</title>
        <authorList>
            <person name="Du Y."/>
            <person name="Liang Z."/>
            <person name="Dietrich C.H."/>
            <person name="Dai W."/>
        </authorList>
    </citation>
    <scope>NUCLEOTIDE SEQUENCE</scope>
</reference>
<dbReference type="InterPro" id="IPR021291">
    <property type="entry name" value="Tsr0524-like"/>
</dbReference>